<keyword evidence="2" id="KW-0486">Methionine biosynthesis</keyword>
<dbReference type="InterPro" id="IPR042529">
    <property type="entry name" value="IF_2B-like_C"/>
</dbReference>
<dbReference type="SUPFAM" id="SSF100950">
    <property type="entry name" value="NagB/RpiA/CoA transferase-like"/>
    <property type="match status" value="1"/>
</dbReference>
<name>I3XTA9_DESAM</name>
<dbReference type="AlphaFoldDB" id="I3XTA9"/>
<dbReference type="PANTHER" id="PTHR43475:SF1">
    <property type="entry name" value="METHYLTHIORIBOSE-1-PHOSPHATE ISOMERASE"/>
    <property type="match status" value="1"/>
</dbReference>
<keyword evidence="1 2" id="KW-0413">Isomerase</keyword>
<dbReference type="KEGG" id="dfd:Desfe_1316"/>
<dbReference type="Proteomes" id="UP000006175">
    <property type="component" value="Chromosome"/>
</dbReference>
<protein>
    <recommendedName>
        <fullName evidence="2">Putative methylthioribose-1-phosphate isomerase</fullName>
        <shortName evidence="2">M1Pi</shortName>
        <shortName evidence="2">MTR-1-P isomerase</shortName>
        <ecNumber evidence="2">5.3.1.23</ecNumber>
    </recommendedName>
    <alternativeName>
        <fullName evidence="2">MTNA-like protein</fullName>
        <shortName evidence="2">aMTNA</shortName>
    </alternativeName>
    <alternativeName>
        <fullName evidence="2">S-methyl-5-thioribose-1-phosphate isomerase</fullName>
    </alternativeName>
</protein>
<dbReference type="FunFam" id="3.40.50.10470:FF:000006">
    <property type="entry name" value="Methylthioribose-1-phosphate isomerase"/>
    <property type="match status" value="1"/>
</dbReference>
<keyword evidence="2" id="KW-0028">Amino-acid biosynthesis</keyword>
<evidence type="ECO:0000256" key="2">
    <source>
        <dbReference type="HAMAP-Rule" id="MF_01678"/>
    </source>
</evidence>
<keyword evidence="3" id="KW-0648">Protein biosynthesis</keyword>
<proteinExistence type="inferred from homology"/>
<dbReference type="NCBIfam" id="NF004326">
    <property type="entry name" value="PRK05720.1"/>
    <property type="match status" value="1"/>
</dbReference>
<comment type="function">
    <text evidence="2">Catalyzes the interconversion of methylthioribose-1-phosphate (MTR-1-P) into methylthioribulose-1-phosphate (MTRu-1-P).</text>
</comment>
<feature type="binding site" evidence="2">
    <location>
        <begin position="56"/>
        <end position="58"/>
    </location>
    <ligand>
        <name>substrate</name>
    </ligand>
</feature>
<dbReference type="EMBL" id="CP003321">
    <property type="protein sequence ID" value="AFL67183.1"/>
    <property type="molecule type" value="Genomic_DNA"/>
</dbReference>
<dbReference type="NCBIfam" id="TIGR00524">
    <property type="entry name" value="eIF-2B_rel"/>
    <property type="match status" value="1"/>
</dbReference>
<feature type="site" description="Transition state stabilizer" evidence="2">
    <location>
        <position position="169"/>
    </location>
</feature>
<keyword evidence="4" id="KW-1185">Reference proteome</keyword>
<dbReference type="InterPro" id="IPR027363">
    <property type="entry name" value="M1Pi_N"/>
</dbReference>
<dbReference type="NCBIfam" id="TIGR00512">
    <property type="entry name" value="salvage_mtnA"/>
    <property type="match status" value="1"/>
</dbReference>
<accession>I3XTA9</accession>
<dbReference type="Gene3D" id="3.40.50.10470">
    <property type="entry name" value="Translation initiation factor eif-2b, domain 2"/>
    <property type="match status" value="1"/>
</dbReference>
<feature type="binding site" evidence="2">
    <location>
        <begin position="259"/>
        <end position="260"/>
    </location>
    <ligand>
        <name>substrate</name>
    </ligand>
</feature>
<keyword evidence="3" id="KW-0396">Initiation factor</keyword>
<reference evidence="3 4" key="1">
    <citation type="journal article" date="2012" name="J. Bacteriol.">
        <title>Complete Genome Sequence of Desulfurococcus fermentans, a Hyperthermophilic Cellulolytic Crenarchaeon Isolated from a Freshwater Hot Spring in Kamchatka, Russia.</title>
        <authorList>
            <person name="Susanti D."/>
            <person name="Johnson E.F."/>
            <person name="Rodriguez J.R."/>
            <person name="Anderson I."/>
            <person name="Perevalova A.A."/>
            <person name="Kyrpides N."/>
            <person name="Lucas S."/>
            <person name="Han J."/>
            <person name="Lapidus A."/>
            <person name="Cheng J.F."/>
            <person name="Goodwin L."/>
            <person name="Pitluck S."/>
            <person name="Mavrommatis K."/>
            <person name="Peters L."/>
            <person name="Land M.L."/>
            <person name="Hauser L."/>
            <person name="Gopalan V."/>
            <person name="Chan P.P."/>
            <person name="Lowe T.M."/>
            <person name="Atomi H."/>
            <person name="Bonch-Osmolovskaya E.A."/>
            <person name="Woyke T."/>
            <person name="Mukhopadhyay B."/>
        </authorList>
    </citation>
    <scope>NUCLEOTIDE SEQUENCE [LARGE SCALE GENOMIC DNA]</scope>
    <source>
        <strain evidence="3 4">DSM 16532</strain>
    </source>
</reference>
<dbReference type="GO" id="GO:0019509">
    <property type="term" value="P:L-methionine salvage from methylthioadenosine"/>
    <property type="evidence" value="ECO:0007669"/>
    <property type="project" value="UniProtKB-UniRule"/>
</dbReference>
<dbReference type="GO" id="GO:0046523">
    <property type="term" value="F:S-methyl-5-thioribose-1-phosphate isomerase activity"/>
    <property type="evidence" value="ECO:0007669"/>
    <property type="project" value="UniProtKB-UniRule"/>
</dbReference>
<dbReference type="Pfam" id="PF01008">
    <property type="entry name" value="IF-2B"/>
    <property type="match status" value="1"/>
</dbReference>
<dbReference type="GO" id="GO:0003743">
    <property type="term" value="F:translation initiation factor activity"/>
    <property type="evidence" value="ECO:0007669"/>
    <property type="project" value="UniProtKB-KW"/>
</dbReference>
<dbReference type="InterPro" id="IPR011559">
    <property type="entry name" value="Initiation_fac_2B_a/b/d"/>
</dbReference>
<sequence>MTMSTPYPLKIRAVWYDKESNTVCWVNTLKLPFKEEVYCSNNPERVAKAIIEMEIRGAPAIGVAAALAVGSYAVEVSSLPLGDFAMSVGKAIDTLWRTRPTAHNLFYALNRLRMILEENVGKNTSPSEIAKMILDEALKVMWEDIESNIRIGEYGAELIPDGATILTHCNAGALATSAFGTAEAVMRVAWYKGKKIKVIATETRPMLQGARLTVWELWKEGIPVTLITDNMAGYVIRRGLVDAVIVGADRVTREGYVVNKIGTYMIALAAKRNNIPFYVAAPTSTIDLSSSINDVVIEERNPREVKYVLDKLITVEEVNALNYAFDITDPDLVTAIITEKGIVYPPFEENLKKIMKDRG</sequence>
<feature type="binding site" evidence="2">
    <location>
        <position position="208"/>
    </location>
    <ligand>
        <name>substrate</name>
    </ligand>
</feature>
<dbReference type="InterPro" id="IPR037171">
    <property type="entry name" value="NagB/RpiA_transferase-like"/>
</dbReference>
<dbReference type="HOGENOM" id="CLU_016218_1_2_2"/>
<evidence type="ECO:0000313" key="4">
    <source>
        <dbReference type="Proteomes" id="UP000006175"/>
    </source>
</evidence>
<dbReference type="FunFam" id="1.20.120.420:FF:000003">
    <property type="entry name" value="Methylthioribose-1-phosphate isomerase"/>
    <property type="match status" value="1"/>
</dbReference>
<dbReference type="InterPro" id="IPR005251">
    <property type="entry name" value="IF-M1Pi"/>
</dbReference>
<feature type="active site" description="Proton donor" evidence="2">
    <location>
        <position position="249"/>
    </location>
</feature>
<dbReference type="Gene3D" id="1.20.120.420">
    <property type="entry name" value="translation initiation factor eif-2b, domain 1"/>
    <property type="match status" value="1"/>
</dbReference>
<comment type="catalytic activity">
    <reaction evidence="2">
        <text>5-(methylsulfanyl)-alpha-D-ribose 1-phosphate = 5-(methylsulfanyl)-D-ribulose 1-phosphate</text>
        <dbReference type="Rhea" id="RHEA:19989"/>
        <dbReference type="ChEBI" id="CHEBI:58533"/>
        <dbReference type="ChEBI" id="CHEBI:58548"/>
        <dbReference type="EC" id="5.3.1.23"/>
    </reaction>
</comment>
<evidence type="ECO:0000256" key="1">
    <source>
        <dbReference type="ARBA" id="ARBA00023235"/>
    </source>
</evidence>
<comment type="similarity">
    <text evidence="2">Belongs to the EIF-2B alpha/beta/delta subunits family. MtnA subfamily.</text>
</comment>
<dbReference type="EC" id="5.3.1.23" evidence="2"/>
<gene>
    <name evidence="3" type="ORF">Desfe_1316</name>
</gene>
<dbReference type="eggNOG" id="arCOG01123">
    <property type="taxonomic scope" value="Archaea"/>
</dbReference>
<feature type="binding site" evidence="2">
    <location>
        <position position="99"/>
    </location>
    <ligand>
        <name>substrate</name>
    </ligand>
</feature>
<organism evidence="3 4">
    <name type="scientific">Desulfurococcus amylolyticus DSM 16532</name>
    <dbReference type="NCBI Taxonomy" id="768672"/>
    <lineage>
        <taxon>Archaea</taxon>
        <taxon>Thermoproteota</taxon>
        <taxon>Thermoprotei</taxon>
        <taxon>Desulfurococcales</taxon>
        <taxon>Desulfurococcaceae</taxon>
        <taxon>Desulfurococcus</taxon>
    </lineage>
</organism>
<evidence type="ECO:0000313" key="3">
    <source>
        <dbReference type="EMBL" id="AFL67183.1"/>
    </source>
</evidence>
<dbReference type="HAMAP" id="MF_01678">
    <property type="entry name" value="Salvage_MtnA"/>
    <property type="match status" value="1"/>
</dbReference>
<dbReference type="InterPro" id="IPR000649">
    <property type="entry name" value="IF-2B-related"/>
</dbReference>
<dbReference type="PANTHER" id="PTHR43475">
    <property type="entry name" value="METHYLTHIORIBOSE-1-PHOSPHATE ISOMERASE"/>
    <property type="match status" value="1"/>
</dbReference>